<dbReference type="InterPro" id="IPR036249">
    <property type="entry name" value="Thioredoxin-like_sf"/>
</dbReference>
<comment type="similarity">
    <text evidence="1">Belongs to the protein disulfide isomerase family.</text>
</comment>
<dbReference type="PANTHER" id="PTHR45672">
    <property type="entry name" value="PROTEIN DISULFIDE-ISOMERASE C17H9.14C-RELATED"/>
    <property type="match status" value="1"/>
</dbReference>
<dbReference type="PANTHER" id="PTHR45672:SF3">
    <property type="entry name" value="THIOREDOXIN DOMAIN-CONTAINING PROTEIN 5"/>
    <property type="match status" value="1"/>
</dbReference>
<dbReference type="SUPFAM" id="SSF52833">
    <property type="entry name" value="Thioredoxin-like"/>
    <property type="match status" value="1"/>
</dbReference>
<keyword evidence="5" id="KW-1185">Reference proteome</keyword>
<dbReference type="InterPro" id="IPR013766">
    <property type="entry name" value="Thioredoxin_domain"/>
</dbReference>
<keyword evidence="2" id="KW-0732">Signal</keyword>
<dbReference type="GO" id="GO:0003756">
    <property type="term" value="F:protein disulfide isomerase activity"/>
    <property type="evidence" value="ECO:0007669"/>
    <property type="project" value="TreeGrafter"/>
</dbReference>
<name>A0AA36NBI6_9DINO</name>
<gene>
    <name evidence="4" type="ORF">EVOR1521_LOCUS23356</name>
</gene>
<evidence type="ECO:0000256" key="2">
    <source>
        <dbReference type="ARBA" id="ARBA00022729"/>
    </source>
</evidence>
<dbReference type="GO" id="GO:0006457">
    <property type="term" value="P:protein folding"/>
    <property type="evidence" value="ECO:0007669"/>
    <property type="project" value="TreeGrafter"/>
</dbReference>
<dbReference type="EMBL" id="CAUJNA010003351">
    <property type="protein sequence ID" value="CAJ1399904.1"/>
    <property type="molecule type" value="Genomic_DNA"/>
</dbReference>
<reference evidence="4" key="1">
    <citation type="submission" date="2023-08" db="EMBL/GenBank/DDBJ databases">
        <authorList>
            <person name="Chen Y."/>
            <person name="Shah S."/>
            <person name="Dougan E. K."/>
            <person name="Thang M."/>
            <person name="Chan C."/>
        </authorList>
    </citation>
    <scope>NUCLEOTIDE SEQUENCE</scope>
</reference>
<dbReference type="AlphaFoldDB" id="A0AA36NBI6"/>
<comment type="caution">
    <text evidence="4">The sequence shown here is derived from an EMBL/GenBank/DDBJ whole genome shotgun (WGS) entry which is preliminary data.</text>
</comment>
<dbReference type="Proteomes" id="UP001178507">
    <property type="component" value="Unassembled WGS sequence"/>
</dbReference>
<dbReference type="InterPro" id="IPR051063">
    <property type="entry name" value="PDI"/>
</dbReference>
<dbReference type="Gene3D" id="3.40.30.10">
    <property type="entry name" value="Glutaredoxin"/>
    <property type="match status" value="1"/>
</dbReference>
<organism evidence="4 5">
    <name type="scientific">Effrenium voratum</name>
    <dbReference type="NCBI Taxonomy" id="2562239"/>
    <lineage>
        <taxon>Eukaryota</taxon>
        <taxon>Sar</taxon>
        <taxon>Alveolata</taxon>
        <taxon>Dinophyceae</taxon>
        <taxon>Suessiales</taxon>
        <taxon>Symbiodiniaceae</taxon>
        <taxon>Effrenium</taxon>
    </lineage>
</organism>
<dbReference type="CDD" id="cd02961">
    <property type="entry name" value="PDI_a_family"/>
    <property type="match status" value="1"/>
</dbReference>
<proteinExistence type="inferred from homology"/>
<accession>A0AA36NBI6</accession>
<sequence>MRPPKLRGLAQTHDAQYLISVRYVAKGSVIPRAFQEKSSMAQILVTVLALGTAWADPMDVVRLNRHLFTANVLNPAGRGAEQWVVSFCPHWWRPCQTFASRFAKNAKQWHSELNTDSSFVRVRFAEVDCAAEKALCNEQGVKTYPRVAVYRGGEQVEQTGGLKWSSQENHLETWLEEQLRPMQASSFAGSVQLPLGLSQYWQLSSEGLGEGPWLDLLLTVAAVTASTQLVRTDKASGPRVPLFGQTGRLPAHLDL</sequence>
<evidence type="ECO:0000256" key="1">
    <source>
        <dbReference type="ARBA" id="ARBA00006347"/>
    </source>
</evidence>
<feature type="domain" description="Thioredoxin" evidence="3">
    <location>
        <begin position="61"/>
        <end position="173"/>
    </location>
</feature>
<dbReference type="Pfam" id="PF00085">
    <property type="entry name" value="Thioredoxin"/>
    <property type="match status" value="1"/>
</dbReference>
<evidence type="ECO:0000313" key="4">
    <source>
        <dbReference type="EMBL" id="CAJ1399904.1"/>
    </source>
</evidence>
<dbReference type="GO" id="GO:0005783">
    <property type="term" value="C:endoplasmic reticulum"/>
    <property type="evidence" value="ECO:0007669"/>
    <property type="project" value="TreeGrafter"/>
</dbReference>
<evidence type="ECO:0000313" key="5">
    <source>
        <dbReference type="Proteomes" id="UP001178507"/>
    </source>
</evidence>
<protein>
    <recommendedName>
        <fullName evidence="3">Thioredoxin domain-containing protein</fullName>
    </recommendedName>
</protein>
<evidence type="ECO:0000259" key="3">
    <source>
        <dbReference type="Pfam" id="PF00085"/>
    </source>
</evidence>